<dbReference type="InterPro" id="IPR011726">
    <property type="entry name" value="KdpF"/>
</dbReference>
<name>A0A379PQ53_9NOCA</name>
<keyword evidence="1" id="KW-0812">Transmembrane</keyword>
<protein>
    <submittedName>
        <fullName evidence="2">KdpF protein</fullName>
    </submittedName>
</protein>
<dbReference type="RefSeq" id="WP_024100290.1">
    <property type="nucleotide sequence ID" value="NZ_LPZN01000017.1"/>
</dbReference>
<dbReference type="Proteomes" id="UP000254569">
    <property type="component" value="Unassembled WGS sequence"/>
</dbReference>
<keyword evidence="3" id="KW-1185">Reference proteome</keyword>
<keyword evidence="1" id="KW-0472">Membrane</keyword>
<dbReference type="GeneID" id="29940025"/>
<proteinExistence type="predicted"/>
<feature type="transmembrane region" description="Helical" evidence="1">
    <location>
        <begin position="6"/>
        <end position="27"/>
    </location>
</feature>
<evidence type="ECO:0000313" key="3">
    <source>
        <dbReference type="Proteomes" id="UP000254569"/>
    </source>
</evidence>
<dbReference type="AlphaFoldDB" id="A0A379PQ53"/>
<evidence type="ECO:0000256" key="1">
    <source>
        <dbReference type="SAM" id="Phobius"/>
    </source>
</evidence>
<dbReference type="Pfam" id="PF09604">
    <property type="entry name" value="Potass_KdpF"/>
    <property type="match status" value="1"/>
</dbReference>
<accession>A0A379PQ53</accession>
<reference evidence="2 3" key="1">
    <citation type="submission" date="2018-06" db="EMBL/GenBank/DDBJ databases">
        <authorList>
            <consortium name="Pathogen Informatics"/>
            <person name="Doyle S."/>
        </authorList>
    </citation>
    <scope>NUCLEOTIDE SEQUENCE [LARGE SCALE GENOMIC DNA]</scope>
    <source>
        <strain evidence="2 3">NCTC13296</strain>
    </source>
</reference>
<dbReference type="NCBIfam" id="TIGR02115">
    <property type="entry name" value="potass_kdpF"/>
    <property type="match status" value="1"/>
</dbReference>
<evidence type="ECO:0000313" key="2">
    <source>
        <dbReference type="EMBL" id="SUF09046.1"/>
    </source>
</evidence>
<dbReference type="EMBL" id="UGVI01000002">
    <property type="protein sequence ID" value="SUF09046.1"/>
    <property type="molecule type" value="Genomic_DNA"/>
</dbReference>
<keyword evidence="1" id="KW-1133">Transmembrane helix</keyword>
<organism evidence="2 3">
    <name type="scientific">Rhodococcus gordoniae</name>
    <dbReference type="NCBI Taxonomy" id="223392"/>
    <lineage>
        <taxon>Bacteria</taxon>
        <taxon>Bacillati</taxon>
        <taxon>Actinomycetota</taxon>
        <taxon>Actinomycetes</taxon>
        <taxon>Mycobacteriales</taxon>
        <taxon>Nocardiaceae</taxon>
        <taxon>Rhodococcus</taxon>
    </lineage>
</organism>
<sequence length="32" mass="3390">MTWTGVASVALVVLAAALVVYLLSALLDPERF</sequence>
<dbReference type="GO" id="GO:0008556">
    <property type="term" value="F:P-type potassium transmembrane transporter activity"/>
    <property type="evidence" value="ECO:0007669"/>
    <property type="project" value="InterPro"/>
</dbReference>
<dbReference type="GO" id="GO:0005886">
    <property type="term" value="C:plasma membrane"/>
    <property type="evidence" value="ECO:0007669"/>
    <property type="project" value="InterPro"/>
</dbReference>
<gene>
    <name evidence="2" type="ORF">NCTC13296_04243</name>
</gene>